<gene>
    <name evidence="3" type="primary">Contig17890.g19019</name>
    <name evidence="3" type="ORF">STYLEM_5863</name>
</gene>
<dbReference type="Proteomes" id="UP000039865">
    <property type="component" value="Unassembled WGS sequence"/>
</dbReference>
<feature type="coiled-coil region" evidence="1">
    <location>
        <begin position="636"/>
        <end position="667"/>
    </location>
</feature>
<feature type="region of interest" description="Disordered" evidence="2">
    <location>
        <begin position="1"/>
        <end position="21"/>
    </location>
</feature>
<sequence length="1099" mass="125931">MTEATQSQTHLSSAGGDPKLKVNTSLQKEYTTASMINSAVQINSAYPKDIPKSGGYSYSLPGSPQHRIIHRTNNGIIYEDQDDFLKKMAKKHEYLQDKGWNAPLGQPYLSLGQFANVAQAFESLKESLPNVSQLNTNTSDIETLRNLRTIKRLYGGDYSNNRKTKFDSHMPAVEKTETVHMYLDDNTIYGGVIGMTRTVDAGRVMNILKDNKDEITRLKFPNSKAYEQERTNNQFKSVHRNHKQHGHHHDKSHSGAGGGYQSGAGVVNISSKIGNDIGHNDNKDPKYFKGMNNRILSPSLKRLIMTETDGNYILKQEIQDSMKRVKAAKKGFGLYAISPRHDPSFFLPNKKDYFTAKNSPLAIRKPSILLDDALSSNRKKKKMVISQDKSRIIQQQQYSTDPLVNRQREPIRALSSKLNDAYLGTITDMAENSTFITNAKLYQTNTIIGGSPKNKINYSNNNSKLNNTTIGMGITNDMRGSPNISITEELMQSLPRSTLLQNSQRAITKNTDYKNYQVDDGMPRIPQRYNELSLKHKHRLSEIVDSKNKKQYQKISEQARKEKQEKKIQKDQVVLSAIDSKPIKPYLKLIHLKDYQYFQLSGKTQQDTKEKKPVNPIDTNNNNEKKPENKSRLNYYTKLEKDLDQQLKNIQETYDNLTRQQQQQQANTITYGKNAQMGTQNLSNTAKKKQLEIHQSSNLVERRRVGIAKRQTMNTLGSISAKFNSNNTINDNLMQSLNESGVGGQVGTNLAIMRPSNRLNINTNELAQKVNFEEETIRKEQMQYLSTYFDEEFLKELYKEKGTFLKLYQLCSNKQDAMLNQQILLSQPNQNKSSRASLGFMNTPTSPRKVDGIKSLGLKQQASSSSNPQETLISSKEEQNQLAIGQLKFLVNLLEEMLNPVQEEMVELDSVYQLKNLIKKFYVRKNEICDDFIDRLDAILIERPYFMQAKKEKFFQSYEQKGLLLGARKIRNVNDEIERIRIECELDRVENFKFISNQGTMMYYDLCQKLVDAKLDQRLPCQYVMDYMKNLLEKGQFFLQGELESVSQFLIEHNSLNEDAKKCLAIIAKELKLSYDKDEPTTMKMHNFTSQLLNNVYPI</sequence>
<feature type="compositionally biased region" description="Basic residues" evidence="2">
    <location>
        <begin position="239"/>
        <end position="251"/>
    </location>
</feature>
<evidence type="ECO:0000256" key="2">
    <source>
        <dbReference type="SAM" id="MobiDB-lite"/>
    </source>
</evidence>
<proteinExistence type="predicted"/>
<name>A0A078A3R9_STYLE</name>
<reference evidence="3 4" key="1">
    <citation type="submission" date="2014-06" db="EMBL/GenBank/DDBJ databases">
        <authorList>
            <person name="Swart Estienne"/>
        </authorList>
    </citation>
    <scope>NUCLEOTIDE SEQUENCE [LARGE SCALE GENOMIC DNA]</scope>
    <source>
        <strain evidence="3 4">130c</strain>
    </source>
</reference>
<keyword evidence="4" id="KW-1185">Reference proteome</keyword>
<evidence type="ECO:0000256" key="1">
    <source>
        <dbReference type="SAM" id="Coils"/>
    </source>
</evidence>
<accession>A0A078A3R9</accession>
<dbReference type="AlphaFoldDB" id="A0A078A3R9"/>
<evidence type="ECO:0000313" key="4">
    <source>
        <dbReference type="Proteomes" id="UP000039865"/>
    </source>
</evidence>
<dbReference type="InParanoid" id="A0A078A3R9"/>
<feature type="compositionally biased region" description="Polar residues" evidence="2">
    <location>
        <begin position="1"/>
        <end position="12"/>
    </location>
</feature>
<dbReference type="EMBL" id="CCKQ01005649">
    <property type="protein sequence ID" value="CDW76898.1"/>
    <property type="molecule type" value="Genomic_DNA"/>
</dbReference>
<organism evidence="3 4">
    <name type="scientific">Stylonychia lemnae</name>
    <name type="common">Ciliate</name>
    <dbReference type="NCBI Taxonomy" id="5949"/>
    <lineage>
        <taxon>Eukaryota</taxon>
        <taxon>Sar</taxon>
        <taxon>Alveolata</taxon>
        <taxon>Ciliophora</taxon>
        <taxon>Intramacronucleata</taxon>
        <taxon>Spirotrichea</taxon>
        <taxon>Stichotrichia</taxon>
        <taxon>Sporadotrichida</taxon>
        <taxon>Oxytrichidae</taxon>
        <taxon>Stylonychinae</taxon>
        <taxon>Stylonychia</taxon>
    </lineage>
</organism>
<keyword evidence="1" id="KW-0175">Coiled coil</keyword>
<feature type="region of interest" description="Disordered" evidence="2">
    <location>
        <begin position="602"/>
        <end position="630"/>
    </location>
</feature>
<protein>
    <submittedName>
        <fullName evidence="3">Uncharacterized protein</fullName>
    </submittedName>
</protein>
<evidence type="ECO:0000313" key="3">
    <source>
        <dbReference type="EMBL" id="CDW76898.1"/>
    </source>
</evidence>
<feature type="region of interest" description="Disordered" evidence="2">
    <location>
        <begin position="239"/>
        <end position="261"/>
    </location>
</feature>